<evidence type="ECO:0000256" key="1">
    <source>
        <dbReference type="SAM" id="MobiDB-lite"/>
    </source>
</evidence>
<proteinExistence type="predicted"/>
<keyword evidence="3" id="KW-1185">Reference proteome</keyword>
<dbReference type="GeneID" id="73344126"/>
<dbReference type="KEGG" id="clup:CLUP02_10140"/>
<organism evidence="2 3">
    <name type="scientific">Colletotrichum lupini</name>
    <dbReference type="NCBI Taxonomy" id="145971"/>
    <lineage>
        <taxon>Eukaryota</taxon>
        <taxon>Fungi</taxon>
        <taxon>Dikarya</taxon>
        <taxon>Ascomycota</taxon>
        <taxon>Pezizomycotina</taxon>
        <taxon>Sordariomycetes</taxon>
        <taxon>Hypocreomycetidae</taxon>
        <taxon>Glomerellales</taxon>
        <taxon>Glomerellaceae</taxon>
        <taxon>Colletotrichum</taxon>
        <taxon>Colletotrichum acutatum species complex</taxon>
    </lineage>
</organism>
<reference evidence="2" key="1">
    <citation type="journal article" date="2021" name="Mol. Plant Microbe Interact.">
        <title>Complete Genome Sequence of the Plant-Pathogenic Fungus Colletotrichum lupini.</title>
        <authorList>
            <person name="Baroncelli R."/>
            <person name="Pensec F."/>
            <person name="Da Lio D."/>
            <person name="Boufleur T."/>
            <person name="Vicente I."/>
            <person name="Sarrocco S."/>
            <person name="Picot A."/>
            <person name="Baraldi E."/>
            <person name="Sukno S."/>
            <person name="Thon M."/>
            <person name="Le Floch G."/>
        </authorList>
    </citation>
    <scope>NUCLEOTIDE SEQUENCE</scope>
    <source>
        <strain evidence="2">IMI 504893</strain>
    </source>
</reference>
<dbReference type="RefSeq" id="XP_049146261.1">
    <property type="nucleotide sequence ID" value="XM_049289116.1"/>
</dbReference>
<feature type="region of interest" description="Disordered" evidence="1">
    <location>
        <begin position="56"/>
        <end position="88"/>
    </location>
</feature>
<evidence type="ECO:0000313" key="3">
    <source>
        <dbReference type="Proteomes" id="UP000830671"/>
    </source>
</evidence>
<feature type="compositionally biased region" description="Polar residues" evidence="1">
    <location>
        <begin position="59"/>
        <end position="72"/>
    </location>
</feature>
<dbReference type="AlphaFoldDB" id="A0A9Q8SW18"/>
<dbReference type="EMBL" id="CP019477">
    <property type="protein sequence ID" value="UQC84644.1"/>
    <property type="molecule type" value="Genomic_DNA"/>
</dbReference>
<evidence type="ECO:0000313" key="2">
    <source>
        <dbReference type="EMBL" id="UQC84644.1"/>
    </source>
</evidence>
<gene>
    <name evidence="2" type="ORF">CLUP02_10140</name>
</gene>
<name>A0A9Q8SW18_9PEZI</name>
<accession>A0A9Q8SW18</accession>
<protein>
    <submittedName>
        <fullName evidence="2">Uncharacterized protein</fullName>
    </submittedName>
</protein>
<dbReference type="Proteomes" id="UP000830671">
    <property type="component" value="Chromosome 5"/>
</dbReference>
<sequence>MQENLPPSSSLSRHSQTYGCSQSELLKTRRRCSSAGRVGQGGCFWKLGNQSYEAKELTSSDTVTTSQPSSQRVGPALGTPGRQPRPPHGLGWRLAFGGWRFESPPNFTSRLPFCLSNCFASKDPYLRDIGGKNSSLSRLSLASFADHSSRLDLDGSRGQTPVMNPGIYVARSTPTQYLLIENIHGSNGRAAAFHLIVYGYYADIGLDNKIASITHCHGEPLLASFSCAITSAYGFASMDISCPGTLDHSEPTPLRVTVQSHCIQQLYSFSFLLLDSHSVRQIAQCSDLRAAFLISLEADRVQRPRNFRITAAHHTIQGGNTGPMALAGHMAVGSLASWTCPYGANLVFPVNRTTRSCRVTREQTRLAQTPCVSHMQLAAAGIGIFLQFQPAVPEYVCPRLRYLIYSSVHEILP</sequence>